<dbReference type="GO" id="GO:0015740">
    <property type="term" value="P:C4-dicarboxylate transport"/>
    <property type="evidence" value="ECO:0007669"/>
    <property type="project" value="TreeGrafter"/>
</dbReference>
<keyword evidence="3" id="KW-1003">Cell membrane</keyword>
<evidence type="ECO:0000256" key="5">
    <source>
        <dbReference type="ARBA" id="ARBA00022692"/>
    </source>
</evidence>
<comment type="subcellular location">
    <subcellularLocation>
        <location evidence="1">Cell inner membrane</location>
        <topology evidence="1">Multi-pass membrane protein</topology>
    </subcellularLocation>
</comment>
<name>A0A418PSJ3_9BACT</name>
<evidence type="ECO:0000256" key="9">
    <source>
        <dbReference type="SAM" id="Phobius"/>
    </source>
</evidence>
<feature type="transmembrane region" description="Helical" evidence="9">
    <location>
        <begin position="12"/>
        <end position="31"/>
    </location>
</feature>
<keyword evidence="2" id="KW-0813">Transport</keyword>
<dbReference type="InterPro" id="IPR007387">
    <property type="entry name" value="TRAP_DctQ"/>
</dbReference>
<accession>A0A418PSJ3</accession>
<dbReference type="EMBL" id="QXML01000004">
    <property type="protein sequence ID" value="RIW15838.1"/>
    <property type="molecule type" value="Genomic_DNA"/>
</dbReference>
<protein>
    <submittedName>
        <fullName evidence="11">TRAP transporter small permease</fullName>
    </submittedName>
</protein>
<feature type="transmembrane region" description="Helical" evidence="9">
    <location>
        <begin position="84"/>
        <end position="105"/>
    </location>
</feature>
<feature type="transmembrane region" description="Helical" evidence="9">
    <location>
        <begin position="46"/>
        <end position="63"/>
    </location>
</feature>
<dbReference type="PANTHER" id="PTHR35011">
    <property type="entry name" value="2,3-DIKETO-L-GULONATE TRAP TRANSPORTER SMALL PERMEASE PROTEIN YIAM"/>
    <property type="match status" value="1"/>
</dbReference>
<keyword evidence="6 9" id="KW-1133">Transmembrane helix</keyword>
<evidence type="ECO:0000256" key="3">
    <source>
        <dbReference type="ARBA" id="ARBA00022475"/>
    </source>
</evidence>
<proteinExistence type="inferred from homology"/>
<dbReference type="Pfam" id="PF04290">
    <property type="entry name" value="DctQ"/>
    <property type="match status" value="1"/>
</dbReference>
<comment type="similarity">
    <text evidence="8">Belongs to the TRAP transporter small permease family.</text>
</comment>
<sequence>MTFKIWLDKLLSSLIAVLMALMVINVSWQVFSRYVLEDPSSFTDELSRYMMIWLGMAGTALVSGKNGHLAIDILPEKAQGKQKLLLNLVIHGLVIFFGVVVMMIGGGNLVYITDMLGQKSATLQIPLSWVYVIIPISGALVVFYHTHHLLSVIKNQPLHHGVD</sequence>
<evidence type="ECO:0000259" key="10">
    <source>
        <dbReference type="Pfam" id="PF04290"/>
    </source>
</evidence>
<evidence type="ECO:0000256" key="8">
    <source>
        <dbReference type="ARBA" id="ARBA00038436"/>
    </source>
</evidence>
<dbReference type="RefSeq" id="WP_119477774.1">
    <property type="nucleotide sequence ID" value="NZ_QXML01000004.1"/>
</dbReference>
<dbReference type="OrthoDB" id="9815614at2"/>
<dbReference type="PANTHER" id="PTHR35011:SF2">
    <property type="entry name" value="2,3-DIKETO-L-GULONATE TRAP TRANSPORTER SMALL PERMEASE PROTEIN YIAM"/>
    <property type="match status" value="1"/>
</dbReference>
<reference evidence="11 12" key="1">
    <citation type="submission" date="2018-09" db="EMBL/GenBank/DDBJ databases">
        <authorList>
            <person name="Wang X."/>
            <person name="Du Z."/>
        </authorList>
    </citation>
    <scope>NUCLEOTIDE SEQUENCE [LARGE SCALE GENOMIC DNA]</scope>
    <source>
        <strain evidence="11 12">N3</strain>
    </source>
</reference>
<keyword evidence="4" id="KW-0997">Cell inner membrane</keyword>
<evidence type="ECO:0000256" key="2">
    <source>
        <dbReference type="ARBA" id="ARBA00022448"/>
    </source>
</evidence>
<feature type="transmembrane region" description="Helical" evidence="9">
    <location>
        <begin position="125"/>
        <end position="144"/>
    </location>
</feature>
<gene>
    <name evidence="11" type="ORF">D0X99_10480</name>
</gene>
<dbReference type="AlphaFoldDB" id="A0A418PSJ3"/>
<evidence type="ECO:0000313" key="12">
    <source>
        <dbReference type="Proteomes" id="UP000283522"/>
    </source>
</evidence>
<evidence type="ECO:0000256" key="7">
    <source>
        <dbReference type="ARBA" id="ARBA00023136"/>
    </source>
</evidence>
<evidence type="ECO:0000313" key="11">
    <source>
        <dbReference type="EMBL" id="RIW15838.1"/>
    </source>
</evidence>
<evidence type="ECO:0000256" key="6">
    <source>
        <dbReference type="ARBA" id="ARBA00022989"/>
    </source>
</evidence>
<evidence type="ECO:0000256" key="1">
    <source>
        <dbReference type="ARBA" id="ARBA00004429"/>
    </source>
</evidence>
<organism evidence="11 12">
    <name type="scientific">Algoriphagus lacus</name>
    <dbReference type="NCBI Taxonomy" id="2056311"/>
    <lineage>
        <taxon>Bacteria</taxon>
        <taxon>Pseudomonadati</taxon>
        <taxon>Bacteroidota</taxon>
        <taxon>Cytophagia</taxon>
        <taxon>Cytophagales</taxon>
        <taxon>Cyclobacteriaceae</taxon>
        <taxon>Algoriphagus</taxon>
    </lineage>
</organism>
<keyword evidence="12" id="KW-1185">Reference proteome</keyword>
<evidence type="ECO:0000256" key="4">
    <source>
        <dbReference type="ARBA" id="ARBA00022519"/>
    </source>
</evidence>
<dbReference type="GO" id="GO:0022857">
    <property type="term" value="F:transmembrane transporter activity"/>
    <property type="evidence" value="ECO:0007669"/>
    <property type="project" value="TreeGrafter"/>
</dbReference>
<dbReference type="InterPro" id="IPR055348">
    <property type="entry name" value="DctQ"/>
</dbReference>
<dbReference type="Proteomes" id="UP000283522">
    <property type="component" value="Unassembled WGS sequence"/>
</dbReference>
<keyword evidence="7 9" id="KW-0472">Membrane</keyword>
<comment type="caution">
    <text evidence="11">The sequence shown here is derived from an EMBL/GenBank/DDBJ whole genome shotgun (WGS) entry which is preliminary data.</text>
</comment>
<dbReference type="GO" id="GO:0005886">
    <property type="term" value="C:plasma membrane"/>
    <property type="evidence" value="ECO:0007669"/>
    <property type="project" value="UniProtKB-SubCell"/>
</dbReference>
<feature type="domain" description="Tripartite ATP-independent periplasmic transporters DctQ component" evidence="10">
    <location>
        <begin position="22"/>
        <end position="154"/>
    </location>
</feature>
<keyword evidence="5 9" id="KW-0812">Transmembrane</keyword>